<sequence>MSKEVCNAINAIDNFIVVKKEKSRVNITFNEILNHNCGFKSSLNKLECHDYNEMVSSAFILLLKFFNLVNDYNDDLKNDRLAEYAILWLSYKLNQNMQRGIKTLIDFYTKHIKNNTHYTNIINGVDVYKSYKEFIDKNNEFMNINIKDMSTFYDALKILCKLYTACNGNNKNCTKYLEEAKNFAEKYKELNGKFDSIEDSPYYKVLFTLSTDYNNFKKHCAEKYNGCNDIPTLPPIKTTHNSAQISDVTSSSSSIASKLIPVLLIFVAIPISLGVAYKYSLFGFDKLFQRQYIRNKLKKIKKKMELNI</sequence>
<dbReference type="Pfam" id="PF06022">
    <property type="entry name" value="Cir_Bir_Yir"/>
    <property type="match status" value="1"/>
</dbReference>
<protein>
    <submittedName>
        <fullName evidence="2">Plasmodium variant antigen protein Cir/Yir/Bir, putative</fullName>
    </submittedName>
</protein>
<feature type="transmembrane region" description="Helical" evidence="1">
    <location>
        <begin position="259"/>
        <end position="280"/>
    </location>
</feature>
<proteinExistence type="predicted"/>
<gene>
    <name evidence="2" type="ORF">PCHCB_000506800</name>
</gene>
<organism evidence="2 3">
    <name type="scientific">Plasmodium chabaudi chabaudi</name>
    <dbReference type="NCBI Taxonomy" id="31271"/>
    <lineage>
        <taxon>Eukaryota</taxon>
        <taxon>Sar</taxon>
        <taxon>Alveolata</taxon>
        <taxon>Apicomplexa</taxon>
        <taxon>Aconoidasida</taxon>
        <taxon>Haemosporida</taxon>
        <taxon>Plasmodiidae</taxon>
        <taxon>Plasmodium</taxon>
        <taxon>Plasmodium (Vinckeia)</taxon>
    </lineage>
</organism>
<reference evidence="2 3" key="1">
    <citation type="submission" date="2016-08" db="EMBL/GenBank/DDBJ databases">
        <authorList>
            <consortium name="Pathogen Informatics"/>
        </authorList>
    </citation>
    <scope>NUCLEOTIDE SEQUENCE [LARGE SCALE GENOMIC DNA]</scope>
    <source>
        <strain evidence="2 3">CB</strain>
    </source>
</reference>
<evidence type="ECO:0000313" key="2">
    <source>
        <dbReference type="EMBL" id="SCL85079.1"/>
    </source>
</evidence>
<keyword evidence="1" id="KW-1133">Transmembrane helix</keyword>
<dbReference type="EMBL" id="FMIM01000119">
    <property type="protein sequence ID" value="SCL85079.1"/>
    <property type="molecule type" value="Genomic_DNA"/>
</dbReference>
<evidence type="ECO:0000256" key="1">
    <source>
        <dbReference type="SAM" id="Phobius"/>
    </source>
</evidence>
<dbReference type="AlphaFoldDB" id="A0A1D3L841"/>
<evidence type="ECO:0000313" key="3">
    <source>
        <dbReference type="Proteomes" id="UP000195489"/>
    </source>
</evidence>
<keyword evidence="1" id="KW-0812">Transmembrane</keyword>
<dbReference type="NCBIfam" id="TIGR01590">
    <property type="entry name" value="yir-bir-cir_Pla"/>
    <property type="match status" value="1"/>
</dbReference>
<accession>A0A1D3L841</accession>
<dbReference type="InterPro" id="IPR006477">
    <property type="entry name" value="Yir_bir_cir"/>
</dbReference>
<keyword evidence="1" id="KW-0472">Membrane</keyword>
<dbReference type="Proteomes" id="UP000195489">
    <property type="component" value="Unassembled WGS sequence"/>
</dbReference>
<name>A0A1D3L841_PLACU</name>